<dbReference type="EMBL" id="MWMI01000002">
    <property type="protein sequence ID" value="RIB35399.1"/>
    <property type="molecule type" value="Genomic_DNA"/>
</dbReference>
<evidence type="ECO:0000313" key="2">
    <source>
        <dbReference type="Proteomes" id="UP000266622"/>
    </source>
</evidence>
<proteinExistence type="predicted"/>
<dbReference type="AlphaFoldDB" id="A0A397WPG8"/>
<comment type="caution">
    <text evidence="1">The sequence shown here is derived from an EMBL/GenBank/DDBJ whole genome shotgun (WGS) entry which is preliminary data.</text>
</comment>
<name>A0A397WPG8_9ARCH</name>
<dbReference type="Proteomes" id="UP000266622">
    <property type="component" value="Unassembled WGS sequence"/>
</dbReference>
<organism evidence="1 2">
    <name type="scientific">Candidatus Nanoclepta minutus</name>
    <dbReference type="NCBI Taxonomy" id="1940235"/>
    <lineage>
        <taxon>Archaea</taxon>
        <taxon>Nanobdellota</taxon>
        <taxon>Candidatus Nanoclepta</taxon>
    </lineage>
</organism>
<reference evidence="1 2" key="1">
    <citation type="journal article" date="2018" name="Syst. Appl. Microbiol.">
        <title>A new symbiotic nanoarchaeote (Candidatus Nanoclepta minutus) and its host (Zestosphaera tikiterensis gen. nov., sp. nov.) from a New Zealand hot spring.</title>
        <authorList>
            <person name="St John E."/>
            <person name="Liu Y."/>
            <person name="Podar M."/>
            <person name="Stott M.B."/>
            <person name="Meneghin J."/>
            <person name="Chen Z."/>
            <person name="Lagutin K."/>
            <person name="Mitchell K."/>
            <person name="Reysenbach A.L."/>
        </authorList>
    </citation>
    <scope>NUCLEOTIDE SEQUENCE [LARGE SCALE GENOMIC DNA]</scope>
    <source>
        <strain evidence="1">NZ3</strain>
    </source>
</reference>
<sequence>MPLIISSYIYRSESPIKKKGISAMYVDVDKKYLSEQYDLTDLSKEYWVYGRIIEVIKDSPISEDERKLLEQYVINREVKLFLVPGLFYSSYDRLHFDNDTWSILRDIGIIREEYKLKVKLYKVEIIGSNGIKEGEINLYPYRDIIAEK</sequence>
<protein>
    <submittedName>
        <fullName evidence="1">Uncharacterized protein</fullName>
    </submittedName>
</protein>
<accession>A0A397WPG8</accession>
<evidence type="ECO:0000313" key="1">
    <source>
        <dbReference type="EMBL" id="RIB35399.1"/>
    </source>
</evidence>
<gene>
    <name evidence="1" type="ORF">BXU00_01375</name>
</gene>